<sequence>MGLFRRLFKSKEKEDLGPAPPTVLPMRNDPCWCNSGLKYKKCHLEQDQIYLEKLRLKKKEASKSCSPKYG</sequence>
<reference evidence="1 2" key="1">
    <citation type="submission" date="2016-10" db="EMBL/GenBank/DDBJ databases">
        <authorList>
            <person name="de Groot N.N."/>
        </authorList>
    </citation>
    <scope>NUCLEOTIDE SEQUENCE [LARGE SCALE GENOMIC DNA]</scope>
    <source>
        <strain evidence="1 2">DSM 7343</strain>
    </source>
</reference>
<dbReference type="Proteomes" id="UP000199409">
    <property type="component" value="Unassembled WGS sequence"/>
</dbReference>
<proteinExistence type="predicted"/>
<organism evidence="1 2">
    <name type="scientific">Desulfuromusa kysingii</name>
    <dbReference type="NCBI Taxonomy" id="37625"/>
    <lineage>
        <taxon>Bacteria</taxon>
        <taxon>Pseudomonadati</taxon>
        <taxon>Thermodesulfobacteriota</taxon>
        <taxon>Desulfuromonadia</taxon>
        <taxon>Desulfuromonadales</taxon>
        <taxon>Geopsychrobacteraceae</taxon>
        <taxon>Desulfuromusa</taxon>
    </lineage>
</organism>
<dbReference type="InterPro" id="IPR004027">
    <property type="entry name" value="SEC_C_motif"/>
</dbReference>
<gene>
    <name evidence="1" type="ORF">SAMN05660420_02149</name>
</gene>
<dbReference type="SUPFAM" id="SSF103642">
    <property type="entry name" value="Sec-C motif"/>
    <property type="match status" value="1"/>
</dbReference>
<dbReference type="EMBL" id="FNQN01000006">
    <property type="protein sequence ID" value="SEA46148.1"/>
    <property type="molecule type" value="Genomic_DNA"/>
</dbReference>
<evidence type="ECO:0000313" key="1">
    <source>
        <dbReference type="EMBL" id="SEA46148.1"/>
    </source>
</evidence>
<keyword evidence="2" id="KW-1185">Reference proteome</keyword>
<dbReference type="Gene3D" id="3.10.450.50">
    <property type="match status" value="1"/>
</dbReference>
<protein>
    <submittedName>
        <fullName evidence="1">SEC-C motif-containing protein</fullName>
    </submittedName>
</protein>
<dbReference type="STRING" id="37625.SAMN05660420_02149"/>
<evidence type="ECO:0000313" key="2">
    <source>
        <dbReference type="Proteomes" id="UP000199409"/>
    </source>
</evidence>
<accession>A0A1H4BDR6</accession>
<name>A0A1H4BDR6_9BACT</name>
<dbReference type="AlphaFoldDB" id="A0A1H4BDR6"/>
<dbReference type="Pfam" id="PF02810">
    <property type="entry name" value="SEC-C"/>
    <property type="match status" value="1"/>
</dbReference>